<keyword evidence="1" id="KW-0614">Plasmid</keyword>
<comment type="caution">
    <text evidence="1">The sequence shown here is derived from an EMBL/GenBank/DDBJ whole genome shotgun (WGS) entry which is preliminary data.</text>
</comment>
<evidence type="ECO:0000313" key="1">
    <source>
        <dbReference type="EMBL" id="EPE93801.1"/>
    </source>
</evidence>
<accession>S3HJU6</accession>
<dbReference type="RefSeq" id="WP_016558571.1">
    <property type="nucleotide sequence ID" value="NZ_AEYE02000038.1"/>
</dbReference>
<reference evidence="1 2" key="1">
    <citation type="journal article" date="2012" name="J. Bacteriol.">
        <title>Genome sequence of Rhizobium grahamii CCGE502, a broad-host-range symbiont with low nodulation competitiveness in Phaseolus vulgaris.</title>
        <authorList>
            <person name="Althabegoiti M.J."/>
            <person name="Lozano L."/>
            <person name="Torres-Tejerizo G."/>
            <person name="Ormeno-Orrillo E."/>
            <person name="Rogel M.A."/>
            <person name="Gonzalez V."/>
            <person name="Martinez-Romero E."/>
        </authorList>
    </citation>
    <scope>NUCLEOTIDE SEQUENCE [LARGE SCALE GENOMIC DNA]</scope>
    <source>
        <strain evidence="1 2">CCGE 502</strain>
        <plasmid evidence="1">pRg502a</plasmid>
    </source>
</reference>
<dbReference type="EMBL" id="AEYE02000038">
    <property type="protein sequence ID" value="EPE93801.1"/>
    <property type="molecule type" value="Genomic_DNA"/>
</dbReference>
<keyword evidence="2" id="KW-1185">Reference proteome</keyword>
<geneLocation type="plasmid" evidence="1">
    <name>pRg502a</name>
</geneLocation>
<dbReference type="Proteomes" id="UP000014411">
    <property type="component" value="Unassembled WGS sequence"/>
</dbReference>
<organism evidence="1 2">
    <name type="scientific">Rhizobium grahamii CCGE 502</name>
    <dbReference type="NCBI Taxonomy" id="990285"/>
    <lineage>
        <taxon>Bacteria</taxon>
        <taxon>Pseudomonadati</taxon>
        <taxon>Pseudomonadota</taxon>
        <taxon>Alphaproteobacteria</taxon>
        <taxon>Hyphomicrobiales</taxon>
        <taxon>Rhizobiaceae</taxon>
        <taxon>Rhizobium/Agrobacterium group</taxon>
        <taxon>Rhizobium</taxon>
    </lineage>
</organism>
<dbReference type="AlphaFoldDB" id="S3HJU6"/>
<dbReference type="HOGENOM" id="CLU_2791087_0_0_5"/>
<sequence length="68" mass="7350">MTLHTGPNGEVVNVPKPGAELLEWAASHHFDVSQNTWVPNVSGPAEPGFHPIADTVASSEPSPDWWHL</sequence>
<evidence type="ECO:0000313" key="2">
    <source>
        <dbReference type="Proteomes" id="UP000014411"/>
    </source>
</evidence>
<protein>
    <submittedName>
        <fullName evidence="1">Uncharacterized protein</fullName>
    </submittedName>
</protein>
<proteinExistence type="predicted"/>
<name>S3HJU6_9HYPH</name>
<gene>
    <name evidence="1" type="ORF">RGCCGE502_33421</name>
</gene>